<name>A0A1A8XDH7_PLAOA</name>
<gene>
    <name evidence="1" type="ORF">POVCU1_080630</name>
</gene>
<sequence>MEEGEQILASSSKYKLYNKFIEKCDNVDKYSSYCSRMDYLKRWYSDILDICYMFAKNFIDLHEILSEETDNDERCRYFNFWITDYVRKRLENQWKNEDHIKYVLSGLLQVENAIRAALPNKSCYYDYRSKIDLNLWKERKDLHDYIRNYDYINEKTNSHGTFCTLYAKYFVYINELHRKYKNECCNNNYTEKCPNFMDLSHFCTSDIFNNKLKCDENKGIIAASNVEEEHQPIDQQLKGDGSHLATSAFNYQNDTEGDGITNNTDDYAKLG</sequence>
<dbReference type="Pfam" id="PF05795">
    <property type="entry name" value="Plasmodium_Vir"/>
    <property type="match status" value="1"/>
</dbReference>
<dbReference type="Proteomes" id="UP000078546">
    <property type="component" value="Unassembled WGS sequence"/>
</dbReference>
<proteinExistence type="predicted"/>
<dbReference type="InterPro" id="IPR008780">
    <property type="entry name" value="Plasmodium_Vir"/>
</dbReference>
<evidence type="ECO:0000313" key="1">
    <source>
        <dbReference type="EMBL" id="SBT02775.1"/>
    </source>
</evidence>
<organism evidence="1 2">
    <name type="scientific">Plasmodium ovale curtisi</name>
    <dbReference type="NCBI Taxonomy" id="864141"/>
    <lineage>
        <taxon>Eukaryota</taxon>
        <taxon>Sar</taxon>
        <taxon>Alveolata</taxon>
        <taxon>Apicomplexa</taxon>
        <taxon>Aconoidasida</taxon>
        <taxon>Haemosporida</taxon>
        <taxon>Plasmodiidae</taxon>
        <taxon>Plasmodium</taxon>
        <taxon>Plasmodium (Plasmodium)</taxon>
    </lineage>
</organism>
<dbReference type="EMBL" id="FLQV01003738">
    <property type="protein sequence ID" value="SBT02775.1"/>
    <property type="molecule type" value="Genomic_DNA"/>
</dbReference>
<dbReference type="AlphaFoldDB" id="A0A1A8XDH7"/>
<reference evidence="2" key="1">
    <citation type="submission" date="2016-05" db="EMBL/GenBank/DDBJ databases">
        <authorList>
            <person name="Naeem Raeece"/>
        </authorList>
    </citation>
    <scope>NUCLEOTIDE SEQUENCE [LARGE SCALE GENOMIC DNA]</scope>
</reference>
<feature type="non-terminal residue" evidence="1">
    <location>
        <position position="271"/>
    </location>
</feature>
<accession>A0A1A8XDH7</accession>
<protein>
    <submittedName>
        <fullName evidence="1">PIR Superfamily Protein</fullName>
    </submittedName>
</protein>
<evidence type="ECO:0000313" key="2">
    <source>
        <dbReference type="Proteomes" id="UP000078546"/>
    </source>
</evidence>